<dbReference type="InterPro" id="IPR008538">
    <property type="entry name" value="Uma2"/>
</dbReference>
<keyword evidence="3" id="KW-0255">Endonuclease</keyword>
<evidence type="ECO:0000313" key="4">
    <source>
        <dbReference type="Proteomes" id="UP000631421"/>
    </source>
</evidence>
<evidence type="ECO:0000259" key="2">
    <source>
        <dbReference type="Pfam" id="PF05685"/>
    </source>
</evidence>
<keyword evidence="3" id="KW-0540">Nuclease</keyword>
<dbReference type="PANTHER" id="PTHR33352">
    <property type="entry name" value="SLR1095 PROTEIN"/>
    <property type="match status" value="1"/>
</dbReference>
<dbReference type="PANTHER" id="PTHR33352:SF3">
    <property type="entry name" value="SLR1612 PROTEIN"/>
    <property type="match status" value="1"/>
</dbReference>
<keyword evidence="3" id="KW-0378">Hydrolase</keyword>
<dbReference type="RefSeq" id="WP_190352824.1">
    <property type="nucleotide sequence ID" value="NZ_JACJPY010000100.1"/>
</dbReference>
<comment type="caution">
    <text evidence="3">The sequence shown here is derived from an EMBL/GenBank/DDBJ whole genome shotgun (WGS) entry which is preliminary data.</text>
</comment>
<proteinExistence type="predicted"/>
<dbReference type="AlphaFoldDB" id="A0A926Z864"/>
<protein>
    <submittedName>
        <fullName evidence="3">Uma2 family endonuclease</fullName>
    </submittedName>
</protein>
<dbReference type="Pfam" id="PF05685">
    <property type="entry name" value="Uma2"/>
    <property type="match status" value="1"/>
</dbReference>
<name>A0A926Z864_9CYAN</name>
<organism evidence="3 4">
    <name type="scientific">Pseudanabaena cinerea FACHB-1277</name>
    <dbReference type="NCBI Taxonomy" id="2949581"/>
    <lineage>
        <taxon>Bacteria</taxon>
        <taxon>Bacillati</taxon>
        <taxon>Cyanobacteriota</taxon>
        <taxon>Cyanophyceae</taxon>
        <taxon>Pseudanabaenales</taxon>
        <taxon>Pseudanabaenaceae</taxon>
        <taxon>Pseudanabaena</taxon>
        <taxon>Pseudanabaena cinerea</taxon>
    </lineage>
</organism>
<evidence type="ECO:0000313" key="3">
    <source>
        <dbReference type="EMBL" id="MBD2152373.1"/>
    </source>
</evidence>
<dbReference type="Proteomes" id="UP000631421">
    <property type="component" value="Unassembled WGS sequence"/>
</dbReference>
<reference evidence="3" key="1">
    <citation type="journal article" date="2015" name="ISME J.">
        <title>Draft Genome Sequence of Streptomyces incarnatus NRRL8089, which Produces the Nucleoside Antibiotic Sinefungin.</title>
        <authorList>
            <person name="Oshima K."/>
            <person name="Hattori M."/>
            <person name="Shimizu H."/>
            <person name="Fukuda K."/>
            <person name="Nemoto M."/>
            <person name="Inagaki K."/>
            <person name="Tamura T."/>
        </authorList>
    </citation>
    <scope>NUCLEOTIDE SEQUENCE</scope>
    <source>
        <strain evidence="3">FACHB-1277</strain>
    </source>
</reference>
<feature type="domain" description="Putative restriction endonuclease" evidence="2">
    <location>
        <begin position="37"/>
        <end position="169"/>
    </location>
</feature>
<dbReference type="EMBL" id="JACJPY010000100">
    <property type="protein sequence ID" value="MBD2152373.1"/>
    <property type="molecule type" value="Genomic_DNA"/>
</dbReference>
<evidence type="ECO:0000256" key="1">
    <source>
        <dbReference type="SAM" id="MobiDB-lite"/>
    </source>
</evidence>
<keyword evidence="4" id="KW-1185">Reference proteome</keyword>
<reference evidence="3" key="2">
    <citation type="submission" date="2020-08" db="EMBL/GenBank/DDBJ databases">
        <authorList>
            <person name="Chen M."/>
            <person name="Teng W."/>
            <person name="Zhao L."/>
            <person name="Hu C."/>
            <person name="Zhou Y."/>
            <person name="Han B."/>
            <person name="Song L."/>
            <person name="Shu W."/>
        </authorList>
    </citation>
    <scope>NUCLEOTIDE SEQUENCE</scope>
    <source>
        <strain evidence="3">FACHB-1277</strain>
    </source>
</reference>
<feature type="region of interest" description="Disordered" evidence="1">
    <location>
        <begin position="245"/>
        <end position="264"/>
    </location>
</feature>
<accession>A0A926Z864</accession>
<gene>
    <name evidence="3" type="ORF">H6F44_19960</name>
</gene>
<dbReference type="GO" id="GO:0004519">
    <property type="term" value="F:endonuclease activity"/>
    <property type="evidence" value="ECO:0007669"/>
    <property type="project" value="UniProtKB-KW"/>
</dbReference>
<sequence length="287" mass="34014">MVTIPFENRQLPTAEDLPDSDETPVDNELQNDIPNMLLNLLRSIWSDRQDWFFGVDMCYYYEANIEEPKKSKSIVPDGFLAIGVPRLKDEGGRLSYVLWQEQAKPIMVLEVISKEYNGEYEEKLRQYQKLGILYYVVYNSLSGRRGRYKKHESLEVYKLIDSKYELLPSVTLLPESGKVVWMPEIDLGIGCERRICGNWERDWLFWYDRDCVRYPTAEERAEQERMIARQERMIASQERIAKQEAEAIADQEREQKLQERQQKLQERQQKEKLANYLRSIGINPDEI</sequence>